<sequence>MDYETYLRWIYDSCQTGYHSRDQMTHDLVHKMITIFSILVAFLSAPLLIDHTGKINWYYFYVFIIWTIGVLYLVYFTVILCTMINCKIALRKQSELIEKEMRVLHVTVLNTPYFENYCIHINNYYDSYSDTSQCRNCSDNYNNNINNKCEQKNKKLSRGTRISNKKIYQYWESISNRDGCRLFIKSTDEEKNYIPVIVCFLLLEWNFICYFFNIFNESTTSLFNPYLICNDYTTILVIGSAILAYLITYKLITNKCWIKVAIDRITKI</sequence>
<dbReference type="EnsemblBacteria" id="AAM06191">
    <property type="protein sequence ID" value="AAM06191"/>
    <property type="gene ID" value="MA_2812"/>
</dbReference>
<keyword evidence="1" id="KW-0812">Transmembrane</keyword>
<dbReference type="EMBL" id="AE010299">
    <property type="protein sequence ID" value="AAM06191.1"/>
    <property type="molecule type" value="Genomic_DNA"/>
</dbReference>
<name>Q8TM56_METAC</name>
<feature type="transmembrane region" description="Helical" evidence="1">
    <location>
        <begin position="193"/>
        <end position="215"/>
    </location>
</feature>
<keyword evidence="1" id="KW-1133">Transmembrane helix</keyword>
<gene>
    <name evidence="2" type="ordered locus">MA_2812</name>
</gene>
<organism evidence="2 3">
    <name type="scientific">Methanosarcina acetivorans (strain ATCC 35395 / DSM 2834 / JCM 12185 / C2A)</name>
    <dbReference type="NCBI Taxonomy" id="188937"/>
    <lineage>
        <taxon>Archaea</taxon>
        <taxon>Methanobacteriati</taxon>
        <taxon>Methanobacteriota</taxon>
        <taxon>Stenosarchaea group</taxon>
        <taxon>Methanomicrobia</taxon>
        <taxon>Methanosarcinales</taxon>
        <taxon>Methanosarcinaceae</taxon>
        <taxon>Methanosarcina</taxon>
    </lineage>
</organism>
<dbReference type="HOGENOM" id="CLU_1036691_0_0_2"/>
<proteinExistence type="predicted"/>
<dbReference type="AlphaFoldDB" id="Q8TM56"/>
<dbReference type="KEGG" id="mac:MA_2812"/>
<dbReference type="InParanoid" id="Q8TM56"/>
<protein>
    <submittedName>
        <fullName evidence="2">Uncharacterized protein</fullName>
    </submittedName>
</protein>
<reference evidence="2 3" key="1">
    <citation type="journal article" date="2002" name="Genome Res.">
        <title>The genome of Methanosarcina acetivorans reveals extensive metabolic and physiological diversity.</title>
        <authorList>
            <person name="Galagan J.E."/>
            <person name="Nusbaum C."/>
            <person name="Roy A."/>
            <person name="Endrizzi M.G."/>
            <person name="Macdonald P."/>
            <person name="FitzHugh W."/>
            <person name="Calvo S."/>
            <person name="Engels R."/>
            <person name="Smirnov S."/>
            <person name="Atnoor D."/>
            <person name="Brown A."/>
            <person name="Allen N."/>
            <person name="Naylor J."/>
            <person name="Stange-Thomann N."/>
            <person name="DeArellano K."/>
            <person name="Johnson R."/>
            <person name="Linton L."/>
            <person name="McEwan P."/>
            <person name="McKernan K."/>
            <person name="Talamas J."/>
            <person name="Tirrell A."/>
            <person name="Ye W."/>
            <person name="Zimmer A."/>
            <person name="Barber R.D."/>
            <person name="Cann I."/>
            <person name="Graham D.E."/>
            <person name="Grahame D.A."/>
            <person name="Guss A."/>
            <person name="Hedderich R."/>
            <person name="Ingram-Smith C."/>
            <person name="Kuettner C.H."/>
            <person name="Krzycki J.A."/>
            <person name="Leigh J.A."/>
            <person name="Li W."/>
            <person name="Liu J."/>
            <person name="Mukhopadhyay B."/>
            <person name="Reeve J.N."/>
            <person name="Smith K."/>
            <person name="Springer T.A."/>
            <person name="Umayam L.A."/>
            <person name="White O."/>
            <person name="White R.H."/>
            <person name="de Macario E.C."/>
            <person name="Ferry J.G."/>
            <person name="Jarrell K.F."/>
            <person name="Jing H."/>
            <person name="Macario A.J.L."/>
            <person name="Paulsen I."/>
            <person name="Pritchett M."/>
            <person name="Sowers K.R."/>
            <person name="Swanson R.V."/>
            <person name="Zinder S.H."/>
            <person name="Lander E."/>
            <person name="Metcalf W.W."/>
            <person name="Birren B."/>
        </authorList>
    </citation>
    <scope>NUCLEOTIDE SEQUENCE [LARGE SCALE GENOMIC DNA]</scope>
    <source>
        <strain evidence="3">ATCC 35395 / DSM 2834 / JCM 12185 / C2A</strain>
    </source>
</reference>
<evidence type="ECO:0000256" key="1">
    <source>
        <dbReference type="SAM" id="Phobius"/>
    </source>
</evidence>
<feature type="transmembrane region" description="Helical" evidence="1">
    <location>
        <begin position="235"/>
        <end position="252"/>
    </location>
</feature>
<evidence type="ECO:0000313" key="2">
    <source>
        <dbReference type="EMBL" id="AAM06191.1"/>
    </source>
</evidence>
<feature type="transmembrane region" description="Helical" evidence="1">
    <location>
        <begin position="28"/>
        <end position="49"/>
    </location>
</feature>
<feature type="transmembrane region" description="Helical" evidence="1">
    <location>
        <begin position="61"/>
        <end position="84"/>
    </location>
</feature>
<evidence type="ECO:0000313" key="3">
    <source>
        <dbReference type="Proteomes" id="UP000002487"/>
    </source>
</evidence>
<keyword evidence="3" id="KW-1185">Reference proteome</keyword>
<dbReference type="Proteomes" id="UP000002487">
    <property type="component" value="Chromosome"/>
</dbReference>
<accession>Q8TM56</accession>
<keyword evidence="1" id="KW-0472">Membrane</keyword>